<sequence>MMAFLLGWEIEWRCSDGMPGYWPDRDDPAAFPARAFDAGKKEW</sequence>
<accession>A0AAU8ART3</accession>
<proteinExistence type="predicted"/>
<gene>
    <name evidence="1" type="ORF">PVT71_26010</name>
</gene>
<evidence type="ECO:0000313" key="1">
    <source>
        <dbReference type="EMBL" id="XCC97223.1"/>
    </source>
</evidence>
<dbReference type="EMBL" id="CP123387">
    <property type="protein sequence ID" value="XCC97223.1"/>
    <property type="molecule type" value="Genomic_DNA"/>
</dbReference>
<dbReference type="AlphaFoldDB" id="A0AAU8ART3"/>
<dbReference type="RefSeq" id="WP_353476113.1">
    <property type="nucleotide sequence ID" value="NZ_CP123387.1"/>
</dbReference>
<reference evidence="1" key="1">
    <citation type="submission" date="2023-02" db="EMBL/GenBank/DDBJ databases">
        <title>Description and genomic characterization of Salipiger bruguierae sp. nov., isolated from the sediment of mangrove plant Bruguiera sexangula.</title>
        <authorList>
            <person name="Long M."/>
        </authorList>
    </citation>
    <scope>NUCLEOTIDE SEQUENCE</scope>
    <source>
        <strain evidence="1">H15</strain>
        <plasmid evidence="1">unnamed2</plasmid>
    </source>
</reference>
<geneLocation type="plasmid" evidence="1">
    <name>unnamed2</name>
</geneLocation>
<name>A0AAU8ART3_9RHOB</name>
<keyword evidence="1" id="KW-0614">Plasmid</keyword>
<protein>
    <submittedName>
        <fullName evidence="1">Uncharacterized protein</fullName>
    </submittedName>
</protein>
<organism evidence="1">
    <name type="scientific">Alloyangia sp. H15</name>
    <dbReference type="NCBI Taxonomy" id="3029062"/>
    <lineage>
        <taxon>Bacteria</taxon>
        <taxon>Pseudomonadati</taxon>
        <taxon>Pseudomonadota</taxon>
        <taxon>Alphaproteobacteria</taxon>
        <taxon>Rhodobacterales</taxon>
        <taxon>Roseobacteraceae</taxon>
        <taxon>Alloyangia</taxon>
    </lineage>
</organism>